<sequence length="220" mass="23699">MDKAPGVNLSMMGMWVMGAVADEQIHDALCAAAQTPSPTPAHANASRELAWWRDEAQGSLFRPSTAVAGEWQAGDDAFRLSDFLDTCRDDSDQVEALRDALMDHFPTEGEGLFIATARKASPFSALAYALGPDAVIRLPGWLGDFLLKSDEVRAALPAAEEALALDGARRRQAVERIHAWMTGLGDAPDHDADGLLDGPLRVLRHAARTGQGAAGHVRWY</sequence>
<evidence type="ECO:0000313" key="1">
    <source>
        <dbReference type="EMBL" id="NJP44984.1"/>
    </source>
</evidence>
<accession>A0ABX0ZT95</accession>
<keyword evidence="2" id="KW-1185">Reference proteome</keyword>
<name>A0ABX0ZT95_9ACTN</name>
<organism evidence="1 2">
    <name type="scientific">Actinacidiphila epipremni</name>
    <dbReference type="NCBI Taxonomy" id="2053013"/>
    <lineage>
        <taxon>Bacteria</taxon>
        <taxon>Bacillati</taxon>
        <taxon>Actinomycetota</taxon>
        <taxon>Actinomycetes</taxon>
        <taxon>Kitasatosporales</taxon>
        <taxon>Streptomycetaceae</taxon>
        <taxon>Actinacidiphila</taxon>
    </lineage>
</organism>
<gene>
    <name evidence="1" type="ORF">HCN08_16495</name>
</gene>
<proteinExistence type="predicted"/>
<comment type="caution">
    <text evidence="1">The sequence shown here is derived from an EMBL/GenBank/DDBJ whole genome shotgun (WGS) entry which is preliminary data.</text>
</comment>
<dbReference type="RefSeq" id="WP_167983855.1">
    <property type="nucleotide sequence ID" value="NZ_JAATEJ010000012.1"/>
</dbReference>
<reference evidence="1 2" key="1">
    <citation type="submission" date="2020-03" db="EMBL/GenBank/DDBJ databases">
        <title>WGS of actinomycetes isolated from Thailand.</title>
        <authorList>
            <person name="Thawai C."/>
        </authorList>
    </citation>
    <scope>NUCLEOTIDE SEQUENCE [LARGE SCALE GENOMIC DNA]</scope>
    <source>
        <strain evidence="1 2">PRB2-1</strain>
    </source>
</reference>
<protein>
    <submittedName>
        <fullName evidence="1">Uncharacterized protein</fullName>
    </submittedName>
</protein>
<evidence type="ECO:0000313" key="2">
    <source>
        <dbReference type="Proteomes" id="UP000734511"/>
    </source>
</evidence>
<dbReference type="EMBL" id="JAATEJ010000012">
    <property type="protein sequence ID" value="NJP44984.1"/>
    <property type="molecule type" value="Genomic_DNA"/>
</dbReference>
<dbReference type="Proteomes" id="UP000734511">
    <property type="component" value="Unassembled WGS sequence"/>
</dbReference>